<name>A0A191MXH9_CRYPA</name>
<evidence type="ECO:0000313" key="2">
    <source>
        <dbReference type="EMBL" id="AMX22314.1"/>
    </source>
</evidence>
<accession>A0A191MXH9</accession>
<dbReference type="SUPFAM" id="SSF64496">
    <property type="entry name" value="DNA-binding domain of intron-encoded endonucleases"/>
    <property type="match status" value="1"/>
</dbReference>
<dbReference type="Gene3D" id="3.40.1440.10">
    <property type="entry name" value="GIY-YIG endonuclease"/>
    <property type="match status" value="1"/>
</dbReference>
<geneLocation type="mitochondrion" evidence="2"/>
<dbReference type="AlphaFoldDB" id="A0A191MXH9"/>
<organism evidence="2">
    <name type="scientific">Cryphonectria parasitica</name>
    <name type="common">Chestnut blight fungus</name>
    <name type="synonym">Endothia parasitica</name>
    <dbReference type="NCBI Taxonomy" id="5116"/>
    <lineage>
        <taxon>Eukaryota</taxon>
        <taxon>Fungi</taxon>
        <taxon>Dikarya</taxon>
        <taxon>Ascomycota</taxon>
        <taxon>Pezizomycotina</taxon>
        <taxon>Sordariomycetes</taxon>
        <taxon>Sordariomycetidae</taxon>
        <taxon>Diaporthales</taxon>
        <taxon>Cryphonectriaceae</taxon>
        <taxon>Cryphonectria-Endothia species complex</taxon>
        <taxon>Cryphonectria</taxon>
    </lineage>
</organism>
<dbReference type="Pfam" id="PF07453">
    <property type="entry name" value="NUMOD1"/>
    <property type="match status" value="1"/>
</dbReference>
<dbReference type="SUPFAM" id="SSF82771">
    <property type="entry name" value="GIY-YIG endonuclease"/>
    <property type="match status" value="1"/>
</dbReference>
<feature type="domain" description="GIY-YIG" evidence="1">
    <location>
        <begin position="62"/>
        <end position="151"/>
    </location>
</feature>
<keyword evidence="2" id="KW-0255">Endonuclease</keyword>
<reference evidence="2" key="1">
    <citation type="journal article" date="2016" name="PLoS ONE">
        <title>Intron Derived Size Polymorphism in the Mitochondrial Genomes of Closely Related Chrysoporthe Species.</title>
        <authorList>
            <person name="Kanzi A.M."/>
            <person name="Wingfield B.D."/>
            <person name="Steenkamp E.T."/>
            <person name="Naidoo S."/>
            <person name="van der Merwe N.A."/>
        </authorList>
    </citation>
    <scope>NUCLEOTIDE SEQUENCE</scope>
</reference>
<keyword evidence="2" id="KW-0378">Hydrolase</keyword>
<keyword evidence="2" id="KW-0540">Nuclease</keyword>
<dbReference type="SMART" id="SM00497">
    <property type="entry name" value="IENR1"/>
    <property type="match status" value="1"/>
</dbReference>
<dbReference type="EMBL" id="KT428651">
    <property type="protein sequence ID" value="AMX22314.1"/>
    <property type="molecule type" value="Genomic_DNA"/>
</dbReference>
<proteinExistence type="predicted"/>
<dbReference type="InterPro" id="IPR000305">
    <property type="entry name" value="GIY-YIG_endonuc"/>
</dbReference>
<dbReference type="NCBIfam" id="TIGR01453">
    <property type="entry name" value="grpIintron_endo"/>
    <property type="match status" value="1"/>
</dbReference>
<dbReference type="CDD" id="cd10445">
    <property type="entry name" value="GIY-YIG_bI1_like"/>
    <property type="match status" value="1"/>
</dbReference>
<dbReference type="PROSITE" id="PS50164">
    <property type="entry name" value="GIY_YIG"/>
    <property type="match status" value="1"/>
</dbReference>
<dbReference type="InterPro" id="IPR035901">
    <property type="entry name" value="GIY-YIG_endonuc_sf"/>
</dbReference>
<dbReference type="InterPro" id="IPR006350">
    <property type="entry name" value="Intron_endoG1"/>
</dbReference>
<protein>
    <submittedName>
        <fullName evidence="2">GIY-YIG endonuclease</fullName>
    </submittedName>
</protein>
<dbReference type="SMART" id="SM00465">
    <property type="entry name" value="GIYc"/>
    <property type="match status" value="1"/>
</dbReference>
<dbReference type="InterPro" id="IPR003647">
    <property type="entry name" value="Intron_nuc_1_rpt"/>
</dbReference>
<dbReference type="InterPro" id="IPR010896">
    <property type="entry name" value="NUMOD1"/>
</dbReference>
<dbReference type="GO" id="GO:0004519">
    <property type="term" value="F:endonuclease activity"/>
    <property type="evidence" value="ECO:0007669"/>
    <property type="project" value="UniProtKB-KW"/>
</dbReference>
<gene>
    <name evidence="2" type="primary">orf320</name>
</gene>
<keyword evidence="2" id="KW-0496">Mitochondrion</keyword>
<dbReference type="Pfam" id="PF01541">
    <property type="entry name" value="GIY-YIG"/>
    <property type="match status" value="1"/>
</dbReference>
<evidence type="ECO:0000259" key="1">
    <source>
        <dbReference type="PROSITE" id="PS50164"/>
    </source>
</evidence>
<sequence>MQKTNIKILSSVNTETKSVIYAGAKQSNNYVTNNSSNIKLKPAVVYHNADEQKELILSDNKGKSGVYRWINLDNNKCYIGSGVNLSKRLASYFSDKNLKTQLERGESVIYKAILRYSRSKFNLEILEYCEHKDLLMRETYYIVLLNPEYNILKEAGSRLGSKHSKVAIDKIRKAALNRTDEQLAQHREWLAKAWASNIGRTFAHSDESKEKIRIASSNKSAEHILKYRAARGTAVVLTKIETNETTEYLSINEAAKFVGVSPVTLGRYIKKAEILNGYIVNYKVNPKKLINLKAERAQDTPEGLQRMKDIKAYMNKGRKE</sequence>